<dbReference type="SUPFAM" id="SSF56349">
    <property type="entry name" value="DNA breaking-rejoining enzymes"/>
    <property type="match status" value="1"/>
</dbReference>
<organism evidence="2 3">
    <name type="scientific">Planobispora siamensis</name>
    <dbReference type="NCBI Taxonomy" id="936338"/>
    <lineage>
        <taxon>Bacteria</taxon>
        <taxon>Bacillati</taxon>
        <taxon>Actinomycetota</taxon>
        <taxon>Actinomycetes</taxon>
        <taxon>Streptosporangiales</taxon>
        <taxon>Streptosporangiaceae</taxon>
        <taxon>Planobispora</taxon>
    </lineage>
</organism>
<dbReference type="GO" id="GO:0006310">
    <property type="term" value="P:DNA recombination"/>
    <property type="evidence" value="ECO:0007669"/>
    <property type="project" value="UniProtKB-KW"/>
</dbReference>
<dbReference type="Proteomes" id="UP000619788">
    <property type="component" value="Unassembled WGS sequence"/>
</dbReference>
<gene>
    <name evidence="2" type="ORF">Psi01_84550</name>
</gene>
<dbReference type="AlphaFoldDB" id="A0A8J3SSD6"/>
<protein>
    <recommendedName>
        <fullName evidence="4">Integrase</fullName>
    </recommendedName>
</protein>
<dbReference type="InterPro" id="IPR013762">
    <property type="entry name" value="Integrase-like_cat_sf"/>
</dbReference>
<dbReference type="Gene3D" id="1.10.443.10">
    <property type="entry name" value="Intergrase catalytic core"/>
    <property type="match status" value="1"/>
</dbReference>
<dbReference type="RefSeq" id="WP_204069807.1">
    <property type="nucleotide sequence ID" value="NZ_BOOJ01000103.1"/>
</dbReference>
<evidence type="ECO:0000313" key="2">
    <source>
        <dbReference type="EMBL" id="GIH97825.1"/>
    </source>
</evidence>
<reference evidence="2 3" key="1">
    <citation type="submission" date="2021-01" db="EMBL/GenBank/DDBJ databases">
        <title>Whole genome shotgun sequence of Planobispora siamensis NBRC 107568.</title>
        <authorList>
            <person name="Komaki H."/>
            <person name="Tamura T."/>
        </authorList>
    </citation>
    <scope>NUCLEOTIDE SEQUENCE [LARGE SCALE GENOMIC DNA]</scope>
    <source>
        <strain evidence="2 3">NBRC 107568</strain>
    </source>
</reference>
<keyword evidence="1" id="KW-0233">DNA recombination</keyword>
<evidence type="ECO:0008006" key="4">
    <source>
        <dbReference type="Google" id="ProtNLM"/>
    </source>
</evidence>
<dbReference type="GO" id="GO:0003677">
    <property type="term" value="F:DNA binding"/>
    <property type="evidence" value="ECO:0007669"/>
    <property type="project" value="InterPro"/>
</dbReference>
<proteinExistence type="predicted"/>
<dbReference type="GO" id="GO:0015074">
    <property type="term" value="P:DNA integration"/>
    <property type="evidence" value="ECO:0007669"/>
    <property type="project" value="InterPro"/>
</dbReference>
<comment type="caution">
    <text evidence="2">The sequence shown here is derived from an EMBL/GenBank/DDBJ whole genome shotgun (WGS) entry which is preliminary data.</text>
</comment>
<evidence type="ECO:0000256" key="1">
    <source>
        <dbReference type="ARBA" id="ARBA00023172"/>
    </source>
</evidence>
<evidence type="ECO:0000313" key="3">
    <source>
        <dbReference type="Proteomes" id="UP000619788"/>
    </source>
</evidence>
<accession>A0A8J3SSD6</accession>
<keyword evidence="3" id="KW-1185">Reference proteome</keyword>
<name>A0A8J3SSD6_9ACTN</name>
<dbReference type="InterPro" id="IPR011010">
    <property type="entry name" value="DNA_brk_join_enz"/>
</dbReference>
<dbReference type="EMBL" id="BOOJ01000103">
    <property type="protein sequence ID" value="GIH97825.1"/>
    <property type="molecule type" value="Genomic_DNA"/>
</dbReference>
<sequence length="86" mass="9109">MSAKAEQAHPEGVGDRITLLAQWAGLGHRTAHGMRAGMATAARAAGHDAVAIAAQGGWKYNSDSLGRYLRLMEGWGEDNALYNIGM</sequence>